<dbReference type="CDD" id="cd12915">
    <property type="entry name" value="PDC2_DGC_like"/>
    <property type="match status" value="1"/>
</dbReference>
<dbReference type="InterPro" id="IPR035965">
    <property type="entry name" value="PAS-like_dom_sf"/>
</dbReference>
<dbReference type="SUPFAM" id="SSF141868">
    <property type="entry name" value="EAL domain-like"/>
    <property type="match status" value="1"/>
</dbReference>
<dbReference type="Pfam" id="PF00990">
    <property type="entry name" value="GGDEF"/>
    <property type="match status" value="1"/>
</dbReference>
<reference evidence="5" key="1">
    <citation type="submission" date="2020-08" db="EMBL/GenBank/DDBJ databases">
        <title>Novel species isolated from subtropical streams in China.</title>
        <authorList>
            <person name="Lu H."/>
        </authorList>
    </citation>
    <scope>NUCLEOTIDE SEQUENCE</scope>
    <source>
        <strain evidence="5">CY7W</strain>
    </source>
</reference>
<dbReference type="SUPFAM" id="SSF55781">
    <property type="entry name" value="GAF domain-like"/>
    <property type="match status" value="1"/>
</dbReference>
<dbReference type="Proteomes" id="UP000612361">
    <property type="component" value="Unassembled WGS sequence"/>
</dbReference>
<dbReference type="SUPFAM" id="SSF55785">
    <property type="entry name" value="PYP-like sensor domain (PAS domain)"/>
    <property type="match status" value="1"/>
</dbReference>
<dbReference type="NCBIfam" id="TIGR00229">
    <property type="entry name" value="sensory_box"/>
    <property type="match status" value="1"/>
</dbReference>
<feature type="transmembrane region" description="Helical" evidence="2">
    <location>
        <begin position="301"/>
        <end position="320"/>
    </location>
</feature>
<dbReference type="Gene3D" id="3.20.20.450">
    <property type="entry name" value="EAL domain"/>
    <property type="match status" value="1"/>
</dbReference>
<comment type="caution">
    <text evidence="5">The sequence shown here is derived from an EMBL/GenBank/DDBJ whole genome shotgun (WGS) entry which is preliminary data.</text>
</comment>
<dbReference type="FunFam" id="3.30.70.270:FF:000001">
    <property type="entry name" value="Diguanylate cyclase domain protein"/>
    <property type="match status" value="1"/>
</dbReference>
<gene>
    <name evidence="5" type="ORF">H8K47_05195</name>
</gene>
<dbReference type="SUPFAM" id="SSF55073">
    <property type="entry name" value="Nucleotide cyclase"/>
    <property type="match status" value="1"/>
</dbReference>
<dbReference type="InterPro" id="IPR000160">
    <property type="entry name" value="GGDEF_dom"/>
</dbReference>
<dbReference type="PROSITE" id="PS50887">
    <property type="entry name" value="GGDEF"/>
    <property type="match status" value="1"/>
</dbReference>
<dbReference type="FunFam" id="3.20.20.450:FF:000001">
    <property type="entry name" value="Cyclic di-GMP phosphodiesterase yahA"/>
    <property type="match status" value="1"/>
</dbReference>
<feature type="domain" description="EAL" evidence="3">
    <location>
        <begin position="807"/>
        <end position="1061"/>
    </location>
</feature>
<dbReference type="InterPro" id="IPR035919">
    <property type="entry name" value="EAL_sf"/>
</dbReference>
<dbReference type="Pfam" id="PF00563">
    <property type="entry name" value="EAL"/>
    <property type="match status" value="1"/>
</dbReference>
<evidence type="ECO:0000259" key="4">
    <source>
        <dbReference type="PROSITE" id="PS50887"/>
    </source>
</evidence>
<dbReference type="InterPro" id="IPR043128">
    <property type="entry name" value="Rev_trsase/Diguanyl_cyclase"/>
</dbReference>
<dbReference type="InterPro" id="IPR054327">
    <property type="entry name" value="His-kinase-like_sensor"/>
</dbReference>
<evidence type="ECO:0000313" key="6">
    <source>
        <dbReference type="Proteomes" id="UP000612361"/>
    </source>
</evidence>
<dbReference type="RefSeq" id="WP_186880364.1">
    <property type="nucleotide sequence ID" value="NZ_JACOGG010000004.1"/>
</dbReference>
<keyword evidence="2" id="KW-1133">Transmembrane helix</keyword>
<feature type="domain" description="GGDEF" evidence="4">
    <location>
        <begin position="665"/>
        <end position="798"/>
    </location>
</feature>
<dbReference type="CDD" id="cd18773">
    <property type="entry name" value="PDC1_HK_sensor"/>
    <property type="match status" value="1"/>
</dbReference>
<dbReference type="Gene3D" id="3.30.450.40">
    <property type="match status" value="1"/>
</dbReference>
<dbReference type="GO" id="GO:0071732">
    <property type="term" value="P:cellular response to nitric oxide"/>
    <property type="evidence" value="ECO:0007669"/>
    <property type="project" value="UniProtKB-ARBA"/>
</dbReference>
<dbReference type="SMART" id="SM00052">
    <property type="entry name" value="EAL"/>
    <property type="match status" value="1"/>
</dbReference>
<name>A0A923I1P8_9BURK</name>
<keyword evidence="2" id="KW-0472">Membrane</keyword>
<dbReference type="PANTHER" id="PTHR44757">
    <property type="entry name" value="DIGUANYLATE CYCLASE DGCP"/>
    <property type="match status" value="1"/>
</dbReference>
<dbReference type="InterPro" id="IPR003018">
    <property type="entry name" value="GAF"/>
</dbReference>
<evidence type="ECO:0000259" key="3">
    <source>
        <dbReference type="PROSITE" id="PS50883"/>
    </source>
</evidence>
<proteinExistence type="predicted"/>
<protein>
    <submittedName>
        <fullName evidence="5">EAL domain-containing protein</fullName>
    </submittedName>
</protein>
<dbReference type="Gene3D" id="3.30.70.270">
    <property type="match status" value="1"/>
</dbReference>
<dbReference type="Gene3D" id="3.30.450.20">
    <property type="entry name" value="PAS domain"/>
    <property type="match status" value="3"/>
</dbReference>
<dbReference type="CDD" id="cd01949">
    <property type="entry name" value="GGDEF"/>
    <property type="match status" value="1"/>
</dbReference>
<dbReference type="InterPro" id="IPR029787">
    <property type="entry name" value="Nucleotide_cyclase"/>
</dbReference>
<dbReference type="Pfam" id="PF13185">
    <property type="entry name" value="GAF_2"/>
    <property type="match status" value="1"/>
</dbReference>
<dbReference type="CDD" id="cd01948">
    <property type="entry name" value="EAL"/>
    <property type="match status" value="1"/>
</dbReference>
<dbReference type="InterPro" id="IPR029016">
    <property type="entry name" value="GAF-like_dom_sf"/>
</dbReference>
<dbReference type="GO" id="GO:0071111">
    <property type="term" value="F:cyclic-guanylate-specific phosphodiesterase activity"/>
    <property type="evidence" value="ECO:0007669"/>
    <property type="project" value="UniProtKB-EC"/>
</dbReference>
<keyword evidence="6" id="KW-1185">Reference proteome</keyword>
<comment type="catalytic activity">
    <reaction evidence="1">
        <text>3',3'-c-di-GMP + H2O = 5'-phosphoguanylyl(3'-&gt;5')guanosine + H(+)</text>
        <dbReference type="Rhea" id="RHEA:24902"/>
        <dbReference type="ChEBI" id="CHEBI:15377"/>
        <dbReference type="ChEBI" id="CHEBI:15378"/>
        <dbReference type="ChEBI" id="CHEBI:58754"/>
        <dbReference type="ChEBI" id="CHEBI:58805"/>
        <dbReference type="EC" id="3.1.4.52"/>
    </reaction>
    <physiologicalReaction direction="left-to-right" evidence="1">
        <dbReference type="Rhea" id="RHEA:24903"/>
    </physiologicalReaction>
</comment>
<dbReference type="PROSITE" id="PS50883">
    <property type="entry name" value="EAL"/>
    <property type="match status" value="1"/>
</dbReference>
<dbReference type="SMART" id="SM00267">
    <property type="entry name" value="GGDEF"/>
    <property type="match status" value="1"/>
</dbReference>
<dbReference type="InterPro" id="IPR052155">
    <property type="entry name" value="Biofilm_reg_signaling"/>
</dbReference>
<sequence>METTGIKKVRDVPLMAFVVCIVLVLFVIIAQSWWSVREDHSLTLADAQQNSYFTVRILEEHAGRALSEALREMELISTEIRQNPGSPDQDARLQKVLHTQHQDTQFIYAVSVYSSAGLRQIASRPAEQVAIEKNPRSHSQTHIATLLKKPKERALAIGSALRLDETDLWILPIARNVYNDDGQLLAILEVDIRLAYFQDFYELVARGSAAAISLHDSSGNVLARAPFDKTYLDTPISQHDVMTAITDTNTEGSLQSGPLMGGSGDYLYTYRKITGMPLTLVYARNIDDILTDWNGRVRQRVMFTATTVLFILVLAILLLIQLRRLQESKARFDASESRYRLLFSGAQDAIMLISRDYLYVDCNPAAVTLLGLNNESQIIGKRVGCFSQPAQSVAGFTQTDSSELVRLLVDRAFAGIPQRFEWVMNRNGEPFYNEVSLSRVELNGEMLVFCMERDINSRKSTERLLEGQNRLLQLIGGNEDPIYILNAVCDFVQEMRPQWITGIQLLSDDQRTFVQGVGKRFPDVLLDQLSGLPVTHGNGIWSEAVLVACPVQSDDLLTAPSMQFVNQLEAIRHLTAATAWPLMDKHGQVLGSFCLLFSSKPALNDEDMGLIGIMIEIASIAIEGRRSEKKILQLAHYDELTGLPNRFLYNQHLAKALALAERNRSRLAVLFLDLDRFKNINDTFGHDEGDKVLRSVAQRFRHTLRESDIVARIGGDEFILLIDQFHEPRDLGDIADKLLYEASQPFEIDGQECQLSASIGIATFPADGKDAQTLLKNADIAMYRAKNKGKDNYQFYASEMNTHTVERLAFEARLRKALERREFVVYYQPKIAVDTGMIVGAEALVRWNHPERGILYPNDFIMLAEEAGLIPRLGMLVLDIACRDVLNFRQADPQFGRVAINLSGSQFNDMGLLEEVKSVVDFWRVPANALEFEITESMVMHNREQAIKLMDGFKDAGFTLSIDDFGTGYSSLAYLKRFPVDSVKVDRSFIKDIPDDPNDTAIVLAIVAMAHTLGLKVIAEGVDARMQLDTLLNFACDEYQGFYFSKAITAKEFQTLLQRQVSSGQPIAIDAI</sequence>
<evidence type="ECO:0000313" key="5">
    <source>
        <dbReference type="EMBL" id="MBC3934750.1"/>
    </source>
</evidence>
<accession>A0A923I1P8</accession>
<dbReference type="AlphaFoldDB" id="A0A923I1P8"/>
<evidence type="ECO:0000256" key="1">
    <source>
        <dbReference type="ARBA" id="ARBA00051114"/>
    </source>
</evidence>
<dbReference type="Pfam" id="PF22588">
    <property type="entry name" value="dCache_1_like"/>
    <property type="match status" value="1"/>
</dbReference>
<dbReference type="Pfam" id="PF13426">
    <property type="entry name" value="PAS_9"/>
    <property type="match status" value="1"/>
</dbReference>
<evidence type="ECO:0000256" key="2">
    <source>
        <dbReference type="SAM" id="Phobius"/>
    </source>
</evidence>
<feature type="transmembrane region" description="Helical" evidence="2">
    <location>
        <begin position="12"/>
        <end position="34"/>
    </location>
</feature>
<dbReference type="NCBIfam" id="TIGR00254">
    <property type="entry name" value="GGDEF"/>
    <property type="match status" value="1"/>
</dbReference>
<organism evidence="5 6">
    <name type="scientific">Undibacterium rugosum</name>
    <dbReference type="NCBI Taxonomy" id="2762291"/>
    <lineage>
        <taxon>Bacteria</taxon>
        <taxon>Pseudomonadati</taxon>
        <taxon>Pseudomonadota</taxon>
        <taxon>Betaproteobacteria</taxon>
        <taxon>Burkholderiales</taxon>
        <taxon>Oxalobacteraceae</taxon>
        <taxon>Undibacterium</taxon>
    </lineage>
</organism>
<dbReference type="InterPro" id="IPR001633">
    <property type="entry name" value="EAL_dom"/>
</dbReference>
<keyword evidence="2" id="KW-0812">Transmembrane</keyword>
<dbReference type="InterPro" id="IPR000014">
    <property type="entry name" value="PAS"/>
</dbReference>
<dbReference type="EMBL" id="JACOGG010000004">
    <property type="protein sequence ID" value="MBC3934750.1"/>
    <property type="molecule type" value="Genomic_DNA"/>
</dbReference>
<dbReference type="PANTHER" id="PTHR44757:SF2">
    <property type="entry name" value="BIOFILM ARCHITECTURE MAINTENANCE PROTEIN MBAA"/>
    <property type="match status" value="1"/>
</dbReference>